<comment type="function">
    <text evidence="3">Specifically methylates the guanine in position 966 of 16S rRNA in the assembled 30S particle.</text>
</comment>
<keyword evidence="5" id="KW-1185">Reference proteome</keyword>
<reference evidence="4 5" key="1">
    <citation type="submission" date="2022-10" db="EMBL/GenBank/DDBJ databases">
        <title>Marinomonas transparenta sp. nov. and Marinomonas sargassi sp. nov., isolated from marine alga (Sargassum natans (L.) Gaillon).</title>
        <authorList>
            <person name="Wang Y."/>
        </authorList>
    </citation>
    <scope>NUCLEOTIDE SEQUENCE [LARGE SCALE GENOMIC DNA]</scope>
    <source>
        <strain evidence="4 5">C2222</strain>
    </source>
</reference>
<dbReference type="Pfam" id="PF03602">
    <property type="entry name" value="Cons_hypoth95"/>
    <property type="match status" value="1"/>
</dbReference>
<evidence type="ECO:0000256" key="1">
    <source>
        <dbReference type="ARBA" id="ARBA00022603"/>
    </source>
</evidence>
<dbReference type="PIRSF" id="PIRSF004553">
    <property type="entry name" value="CHP00095"/>
    <property type="match status" value="1"/>
</dbReference>
<dbReference type="RefSeq" id="WP_263529483.1">
    <property type="nucleotide sequence ID" value="NZ_JAOVZB010000001.1"/>
</dbReference>
<keyword evidence="3" id="KW-0698">rRNA processing</keyword>
<keyword evidence="1 3" id="KW-0489">Methyltransferase</keyword>
<comment type="catalytic activity">
    <reaction evidence="3">
        <text>guanosine(966) in 16S rRNA + S-adenosyl-L-methionine = N(2)-methylguanosine(966) in 16S rRNA + S-adenosyl-L-homocysteine + H(+)</text>
        <dbReference type="Rhea" id="RHEA:23548"/>
        <dbReference type="Rhea" id="RHEA-COMP:10211"/>
        <dbReference type="Rhea" id="RHEA-COMP:10212"/>
        <dbReference type="ChEBI" id="CHEBI:15378"/>
        <dbReference type="ChEBI" id="CHEBI:57856"/>
        <dbReference type="ChEBI" id="CHEBI:59789"/>
        <dbReference type="ChEBI" id="CHEBI:74269"/>
        <dbReference type="ChEBI" id="CHEBI:74481"/>
        <dbReference type="EC" id="2.1.1.171"/>
    </reaction>
</comment>
<dbReference type="NCBIfam" id="TIGR00095">
    <property type="entry name" value="16S rRNA (guanine(966)-N(2))-methyltransferase RsmD"/>
    <property type="match status" value="1"/>
</dbReference>
<dbReference type="InterPro" id="IPR004398">
    <property type="entry name" value="RNA_MeTrfase_RsmD"/>
</dbReference>
<dbReference type="Gene3D" id="3.40.50.150">
    <property type="entry name" value="Vaccinia Virus protein VP39"/>
    <property type="match status" value="1"/>
</dbReference>
<dbReference type="CDD" id="cd02440">
    <property type="entry name" value="AdoMet_MTases"/>
    <property type="match status" value="1"/>
</dbReference>
<evidence type="ECO:0000256" key="3">
    <source>
        <dbReference type="PIRNR" id="PIRNR004553"/>
    </source>
</evidence>
<evidence type="ECO:0000256" key="2">
    <source>
        <dbReference type="ARBA" id="ARBA00022679"/>
    </source>
</evidence>
<evidence type="ECO:0000313" key="4">
    <source>
        <dbReference type="EMBL" id="MCV2402119.1"/>
    </source>
</evidence>
<keyword evidence="3" id="KW-0949">S-adenosyl-L-methionine</keyword>
<dbReference type="PANTHER" id="PTHR43542">
    <property type="entry name" value="METHYLTRANSFERASE"/>
    <property type="match status" value="1"/>
</dbReference>
<evidence type="ECO:0000313" key="5">
    <source>
        <dbReference type="Proteomes" id="UP001209713"/>
    </source>
</evidence>
<dbReference type="GO" id="GO:0052913">
    <property type="term" value="F:16S rRNA (guanine(966)-N(2))-methyltransferase activity"/>
    <property type="evidence" value="ECO:0007669"/>
    <property type="project" value="UniProtKB-EC"/>
</dbReference>
<sequence length="201" mass="22483">MRKSQPQKSSKTKLSKLRIIAGEWRSRQLPIPNVEGLRPTPDRVRETLFNWINPYIPGASCGDFFCGSGALGFEALSRGAKHLTFVDSSKVVARQMAENLTTLNAKNASVVTQNAAIFLGSTPSTPLDIIFLDPPFRKGWLAQIIPLLEKGWLAERAFVYIEMEKETSLPDLPEHWTLSKEKIAGQLVYRLFEVVSPTIDI</sequence>
<dbReference type="EC" id="2.1.1.171" evidence="3"/>
<proteinExistence type="inferred from homology"/>
<comment type="caution">
    <text evidence="4">The sequence shown here is derived from an EMBL/GenBank/DDBJ whole genome shotgun (WGS) entry which is preliminary data.</text>
</comment>
<dbReference type="EMBL" id="JAOVZB010000001">
    <property type="protein sequence ID" value="MCV2402119.1"/>
    <property type="molecule type" value="Genomic_DNA"/>
</dbReference>
<gene>
    <name evidence="4" type="primary">rsmD</name>
    <name evidence="4" type="ORF">OFY17_04370</name>
</gene>
<organism evidence="4 5">
    <name type="scientific">Marinomonas sargassi</name>
    <dbReference type="NCBI Taxonomy" id="2984494"/>
    <lineage>
        <taxon>Bacteria</taxon>
        <taxon>Pseudomonadati</taxon>
        <taxon>Pseudomonadota</taxon>
        <taxon>Gammaproteobacteria</taxon>
        <taxon>Oceanospirillales</taxon>
        <taxon>Oceanospirillaceae</taxon>
        <taxon>Marinomonas</taxon>
    </lineage>
</organism>
<protein>
    <recommendedName>
        <fullName evidence="3">Ribosomal RNA small subunit methyltransferase D</fullName>
        <ecNumber evidence="3">2.1.1.171</ecNumber>
    </recommendedName>
</protein>
<dbReference type="PANTHER" id="PTHR43542:SF1">
    <property type="entry name" value="METHYLTRANSFERASE"/>
    <property type="match status" value="1"/>
</dbReference>
<name>A0ABT2YR41_9GAMM</name>
<dbReference type="SUPFAM" id="SSF53335">
    <property type="entry name" value="S-adenosyl-L-methionine-dependent methyltransferases"/>
    <property type="match status" value="1"/>
</dbReference>
<accession>A0ABT2YR41</accession>
<keyword evidence="2 3" id="KW-0808">Transferase</keyword>
<comment type="similarity">
    <text evidence="3">Belongs to the methyltransferase superfamily. RsmD family.</text>
</comment>
<dbReference type="InterPro" id="IPR029063">
    <property type="entry name" value="SAM-dependent_MTases_sf"/>
</dbReference>
<dbReference type="Proteomes" id="UP001209713">
    <property type="component" value="Unassembled WGS sequence"/>
</dbReference>